<gene>
    <name evidence="13" type="ORF">BD821_103165</name>
</gene>
<dbReference type="InterPro" id="IPR012338">
    <property type="entry name" value="Beta-lactam/transpept-like"/>
</dbReference>
<reference evidence="13 14" key="1">
    <citation type="submission" date="2018-02" db="EMBL/GenBank/DDBJ databases">
        <title>Genomic Encyclopedia of Archaeal and Bacterial Type Strains, Phase II (KMG-II): from individual species to whole genera.</title>
        <authorList>
            <person name="Goeker M."/>
        </authorList>
    </citation>
    <scope>NUCLEOTIDE SEQUENCE [LARGE SCALE GENOMIC DNA]</scope>
    <source>
        <strain evidence="13 14">DSM 15099</strain>
    </source>
</reference>
<feature type="domain" description="Peptidase S11 D-alanyl-D-alanine carboxypeptidase A N-terminal" evidence="12">
    <location>
        <begin position="31"/>
        <end position="257"/>
    </location>
</feature>
<keyword evidence="13" id="KW-0121">Carboxypeptidase</keyword>
<protein>
    <submittedName>
        <fullName evidence="13">D-alanyl-D-alanine carboxypeptidase</fullName>
    </submittedName>
</protein>
<feature type="active site" description="Acyl-ester intermediate" evidence="7">
    <location>
        <position position="64"/>
    </location>
</feature>
<evidence type="ECO:0000256" key="11">
    <source>
        <dbReference type="SAM" id="SignalP"/>
    </source>
</evidence>
<evidence type="ECO:0000256" key="3">
    <source>
        <dbReference type="ARBA" id="ARBA00022801"/>
    </source>
</evidence>
<dbReference type="PANTHER" id="PTHR21581">
    <property type="entry name" value="D-ALANYL-D-ALANINE CARBOXYPEPTIDASE"/>
    <property type="match status" value="1"/>
</dbReference>
<dbReference type="PRINTS" id="PR00725">
    <property type="entry name" value="DADACBPTASE1"/>
</dbReference>
<feature type="signal peptide" evidence="11">
    <location>
        <begin position="1"/>
        <end position="27"/>
    </location>
</feature>
<evidence type="ECO:0000256" key="2">
    <source>
        <dbReference type="ARBA" id="ARBA00022729"/>
    </source>
</evidence>
<dbReference type="OrthoDB" id="1701915at2"/>
<evidence type="ECO:0000313" key="13">
    <source>
        <dbReference type="EMBL" id="PPK49036.1"/>
    </source>
</evidence>
<evidence type="ECO:0000256" key="7">
    <source>
        <dbReference type="PIRSR" id="PIRSR618044-1"/>
    </source>
</evidence>
<dbReference type="Gene3D" id="3.40.710.10">
    <property type="entry name" value="DD-peptidase/beta-lactamase superfamily"/>
    <property type="match status" value="1"/>
</dbReference>
<dbReference type="SUPFAM" id="SSF56601">
    <property type="entry name" value="beta-lactamase/transpeptidase-like"/>
    <property type="match status" value="1"/>
</dbReference>
<evidence type="ECO:0000256" key="10">
    <source>
        <dbReference type="SAM" id="Phobius"/>
    </source>
</evidence>
<evidence type="ECO:0000259" key="12">
    <source>
        <dbReference type="Pfam" id="PF00768"/>
    </source>
</evidence>
<keyword evidence="2 11" id="KW-0732">Signal</keyword>
<keyword evidence="4" id="KW-0133">Cell shape</keyword>
<keyword evidence="10" id="KW-0812">Transmembrane</keyword>
<feature type="active site" description="Proton acceptor" evidence="7">
    <location>
        <position position="67"/>
    </location>
</feature>
<comment type="caution">
    <text evidence="13">The sequence shown here is derived from an EMBL/GenBank/DDBJ whole genome shotgun (WGS) entry which is preliminary data.</text>
</comment>
<dbReference type="GO" id="GO:0071555">
    <property type="term" value="P:cell wall organization"/>
    <property type="evidence" value="ECO:0007669"/>
    <property type="project" value="UniProtKB-KW"/>
</dbReference>
<keyword evidence="6" id="KW-0961">Cell wall biogenesis/degradation</keyword>
<proteinExistence type="inferred from homology"/>
<dbReference type="Pfam" id="PF00768">
    <property type="entry name" value="Peptidase_S11"/>
    <property type="match status" value="1"/>
</dbReference>
<evidence type="ECO:0000256" key="9">
    <source>
        <dbReference type="RuleBase" id="RU004016"/>
    </source>
</evidence>
<keyword evidence="10" id="KW-0472">Membrane</keyword>
<feature type="binding site" evidence="8">
    <location>
        <position position="229"/>
    </location>
    <ligand>
        <name>substrate</name>
    </ligand>
</feature>
<keyword evidence="5" id="KW-0573">Peptidoglycan synthesis</keyword>
<evidence type="ECO:0000256" key="1">
    <source>
        <dbReference type="ARBA" id="ARBA00007164"/>
    </source>
</evidence>
<accession>A0A2S6FZM5</accession>
<dbReference type="PANTHER" id="PTHR21581:SF26">
    <property type="entry name" value="D-ALANYL-D-ALANINE ENDOPEPTIDASE"/>
    <property type="match status" value="1"/>
</dbReference>
<dbReference type="InterPro" id="IPR018044">
    <property type="entry name" value="Peptidase_S11"/>
</dbReference>
<comment type="similarity">
    <text evidence="1 9">Belongs to the peptidase S11 family.</text>
</comment>
<dbReference type="STRING" id="37659.GCA_000703125_02093"/>
<evidence type="ECO:0000256" key="5">
    <source>
        <dbReference type="ARBA" id="ARBA00022984"/>
    </source>
</evidence>
<dbReference type="GO" id="GO:0009252">
    <property type="term" value="P:peptidoglycan biosynthetic process"/>
    <property type="evidence" value="ECO:0007669"/>
    <property type="project" value="UniProtKB-KW"/>
</dbReference>
<dbReference type="AlphaFoldDB" id="A0A2S6FZM5"/>
<dbReference type="RefSeq" id="WP_104409444.1">
    <property type="nucleotide sequence ID" value="NZ_PTIS01000003.1"/>
</dbReference>
<feature type="chain" id="PRO_5015454566" evidence="11">
    <location>
        <begin position="28"/>
        <end position="418"/>
    </location>
</feature>
<organism evidence="13 14">
    <name type="scientific">Clostridium algidicarnis DSM 15099</name>
    <dbReference type="NCBI Taxonomy" id="1121295"/>
    <lineage>
        <taxon>Bacteria</taxon>
        <taxon>Bacillati</taxon>
        <taxon>Bacillota</taxon>
        <taxon>Clostridia</taxon>
        <taxon>Eubacteriales</taxon>
        <taxon>Clostridiaceae</taxon>
        <taxon>Clostridium</taxon>
    </lineage>
</organism>
<feature type="transmembrane region" description="Helical" evidence="10">
    <location>
        <begin position="384"/>
        <end position="404"/>
    </location>
</feature>
<evidence type="ECO:0000256" key="4">
    <source>
        <dbReference type="ARBA" id="ARBA00022960"/>
    </source>
</evidence>
<dbReference type="GO" id="GO:0008360">
    <property type="term" value="P:regulation of cell shape"/>
    <property type="evidence" value="ECO:0007669"/>
    <property type="project" value="UniProtKB-KW"/>
</dbReference>
<keyword evidence="3" id="KW-0378">Hydrolase</keyword>
<name>A0A2S6FZM5_9CLOT</name>
<dbReference type="InterPro" id="IPR001967">
    <property type="entry name" value="Peptidase_S11_N"/>
</dbReference>
<feature type="active site" evidence="7">
    <location>
        <position position="124"/>
    </location>
</feature>
<dbReference type="GO" id="GO:0009002">
    <property type="term" value="F:serine-type D-Ala-D-Ala carboxypeptidase activity"/>
    <property type="evidence" value="ECO:0007669"/>
    <property type="project" value="InterPro"/>
</dbReference>
<evidence type="ECO:0000256" key="6">
    <source>
        <dbReference type="ARBA" id="ARBA00023316"/>
    </source>
</evidence>
<evidence type="ECO:0000256" key="8">
    <source>
        <dbReference type="PIRSR" id="PIRSR618044-2"/>
    </source>
</evidence>
<evidence type="ECO:0000313" key="14">
    <source>
        <dbReference type="Proteomes" id="UP000239863"/>
    </source>
</evidence>
<sequence length="418" mass="46832">MKKVTLLKSMVLALSLSLFSPIISVKADPITVPKIYAKSAVVIDMDTMEVILDLNSEDKMYPASTTKLMTAILLAENKSKEENLTYTKSAKDQPAYSLNASVKPINIGTTMTAGDVMKALLLYSANDSAYIIADNVATDSDSFIKMMNEKAEEFGMKNTNFITANGLHNENHYSTALDLAILGKRSYDNPWVRETLSIKEDSIQLPSNDKFLMENRNKYLGKNGNLGGKTGYTTEAGKCFVSIYERDGRKLVSVVLKSIFDGEDLAMFNDTEKIIDASYSAKKTILINKDDIVETLPIQYKSFGFFGPSKTIDVPLIVKEDIEYYENPINKKYLEKDINTAGLNPWKLNKNLSAGKLTLKEPLSSKKYVLYPSVSKSDLIKANLLIYIGTLICTILIITIIFFFKSKVKRNKNKKRYF</sequence>
<keyword evidence="13" id="KW-0645">Protease</keyword>
<keyword evidence="10" id="KW-1133">Transmembrane helix</keyword>
<dbReference type="EMBL" id="PTIS01000003">
    <property type="protein sequence ID" value="PPK49036.1"/>
    <property type="molecule type" value="Genomic_DNA"/>
</dbReference>
<dbReference type="GO" id="GO:0006508">
    <property type="term" value="P:proteolysis"/>
    <property type="evidence" value="ECO:0007669"/>
    <property type="project" value="InterPro"/>
</dbReference>
<dbReference type="Proteomes" id="UP000239863">
    <property type="component" value="Unassembled WGS sequence"/>
</dbReference>